<dbReference type="EMBL" id="JACGWL010000003">
    <property type="protein sequence ID" value="KAK4405322.1"/>
    <property type="molecule type" value="Genomic_DNA"/>
</dbReference>
<evidence type="ECO:0000313" key="2">
    <source>
        <dbReference type="Proteomes" id="UP001289374"/>
    </source>
</evidence>
<keyword evidence="2" id="KW-1185">Reference proteome</keyword>
<proteinExistence type="predicted"/>
<accession>A0AAE1X4Q8</accession>
<evidence type="ECO:0000313" key="1">
    <source>
        <dbReference type="EMBL" id="KAK4405322.1"/>
    </source>
</evidence>
<comment type="caution">
    <text evidence="1">The sequence shown here is derived from an EMBL/GenBank/DDBJ whole genome shotgun (WGS) entry which is preliminary data.</text>
</comment>
<reference evidence="1" key="1">
    <citation type="submission" date="2020-06" db="EMBL/GenBank/DDBJ databases">
        <authorList>
            <person name="Li T."/>
            <person name="Hu X."/>
            <person name="Zhang T."/>
            <person name="Song X."/>
            <person name="Zhang H."/>
            <person name="Dai N."/>
            <person name="Sheng W."/>
            <person name="Hou X."/>
            <person name="Wei L."/>
        </authorList>
    </citation>
    <scope>NUCLEOTIDE SEQUENCE</scope>
    <source>
        <strain evidence="1">K16</strain>
        <tissue evidence="1">Leaf</tissue>
    </source>
</reference>
<reference evidence="1" key="2">
    <citation type="journal article" date="2024" name="Plant">
        <title>Genomic evolution and insights into agronomic trait innovations of Sesamum species.</title>
        <authorList>
            <person name="Miao H."/>
            <person name="Wang L."/>
            <person name="Qu L."/>
            <person name="Liu H."/>
            <person name="Sun Y."/>
            <person name="Le M."/>
            <person name="Wang Q."/>
            <person name="Wei S."/>
            <person name="Zheng Y."/>
            <person name="Lin W."/>
            <person name="Duan Y."/>
            <person name="Cao H."/>
            <person name="Xiong S."/>
            <person name="Wang X."/>
            <person name="Wei L."/>
            <person name="Li C."/>
            <person name="Ma Q."/>
            <person name="Ju M."/>
            <person name="Zhao R."/>
            <person name="Li G."/>
            <person name="Mu C."/>
            <person name="Tian Q."/>
            <person name="Mei H."/>
            <person name="Zhang T."/>
            <person name="Gao T."/>
            <person name="Zhang H."/>
        </authorList>
    </citation>
    <scope>NUCLEOTIDE SEQUENCE</scope>
    <source>
        <strain evidence="1">K16</strain>
    </source>
</reference>
<organism evidence="1 2">
    <name type="scientific">Sesamum angolense</name>
    <dbReference type="NCBI Taxonomy" id="2727404"/>
    <lineage>
        <taxon>Eukaryota</taxon>
        <taxon>Viridiplantae</taxon>
        <taxon>Streptophyta</taxon>
        <taxon>Embryophyta</taxon>
        <taxon>Tracheophyta</taxon>
        <taxon>Spermatophyta</taxon>
        <taxon>Magnoliopsida</taxon>
        <taxon>eudicotyledons</taxon>
        <taxon>Gunneridae</taxon>
        <taxon>Pentapetalae</taxon>
        <taxon>asterids</taxon>
        <taxon>lamiids</taxon>
        <taxon>Lamiales</taxon>
        <taxon>Pedaliaceae</taxon>
        <taxon>Sesamum</taxon>
    </lineage>
</organism>
<dbReference type="Proteomes" id="UP001289374">
    <property type="component" value="Unassembled WGS sequence"/>
</dbReference>
<dbReference type="AlphaFoldDB" id="A0AAE1X4Q8"/>
<sequence length="100" mass="11489">MAVLQMLRRSLSAEKRSALAGTDVPKGHFAVYVGESEVKRIVVLDPPFISRFAKSSLRRNWFHQPMRGLIVPCSKDRSHLCFGHTQNHNKQKYLARVQEE</sequence>
<evidence type="ECO:0008006" key="3">
    <source>
        <dbReference type="Google" id="ProtNLM"/>
    </source>
</evidence>
<gene>
    <name evidence="1" type="ORF">Sango_0538700</name>
</gene>
<protein>
    <recommendedName>
        <fullName evidence="3">SAUR family protein</fullName>
    </recommendedName>
</protein>
<name>A0AAE1X4Q8_9LAMI</name>